<protein>
    <recommendedName>
        <fullName evidence="3">Rossmann-like domain-containing protein</fullName>
    </recommendedName>
</protein>
<dbReference type="STRING" id="1203190.GCA_000312345_02373"/>
<dbReference type="Proteomes" id="UP000182237">
    <property type="component" value="Chromosome I"/>
</dbReference>
<keyword evidence="2" id="KW-1185">Reference proteome</keyword>
<name>A0A1H1L4R9_9CORY</name>
<proteinExistence type="predicted"/>
<dbReference type="OrthoDB" id="4400982at2"/>
<evidence type="ECO:0000313" key="2">
    <source>
        <dbReference type="Proteomes" id="UP000182237"/>
    </source>
</evidence>
<organism evidence="1 2">
    <name type="scientific">Corynebacterium timonense</name>
    <dbReference type="NCBI Taxonomy" id="441500"/>
    <lineage>
        <taxon>Bacteria</taxon>
        <taxon>Bacillati</taxon>
        <taxon>Actinomycetota</taxon>
        <taxon>Actinomycetes</taxon>
        <taxon>Mycobacteriales</taxon>
        <taxon>Corynebacteriaceae</taxon>
        <taxon>Corynebacterium</taxon>
    </lineage>
</organism>
<gene>
    <name evidence="1" type="ORF">SAMN04488539_0064</name>
</gene>
<reference evidence="1 2" key="1">
    <citation type="submission" date="2016-10" db="EMBL/GenBank/DDBJ databases">
        <authorList>
            <person name="de Groot N.N."/>
        </authorList>
    </citation>
    <scope>NUCLEOTIDE SEQUENCE [LARGE SCALE GENOMIC DNA]</scope>
    <source>
        <strain evidence="1 2">DSM 45434</strain>
    </source>
</reference>
<evidence type="ECO:0000313" key="1">
    <source>
        <dbReference type="EMBL" id="SDR69571.1"/>
    </source>
</evidence>
<evidence type="ECO:0008006" key="3">
    <source>
        <dbReference type="Google" id="ProtNLM"/>
    </source>
</evidence>
<dbReference type="RefSeq" id="WP_019195138.1">
    <property type="nucleotide sequence ID" value="NZ_LT629765.1"/>
</dbReference>
<dbReference type="EMBL" id="LT629765">
    <property type="protein sequence ID" value="SDR69571.1"/>
    <property type="molecule type" value="Genomic_DNA"/>
</dbReference>
<sequence>MGPRLRGGVLHGPGRQSGLAEALQRTGHAMTSVTAFHAGAPFDLVILDAQDPEWVRAQAEELAPRARQRQMFLHTCLIEGVQAFDPVELRGAVTMAAHEIQPGYWVTSAADDVGEAVVSLLVAQAGGVNVPITDAQRPRLAAAARLGRLGDVAKRDALELIREELPGIAATVEEPEAIAPARQEQLRAALGGHPAGDLYEQLERRVTERNSTDV</sequence>
<dbReference type="Gene3D" id="3.40.50.720">
    <property type="entry name" value="NAD(P)-binding Rossmann-like Domain"/>
    <property type="match status" value="1"/>
</dbReference>
<accession>A0A1H1L4R9</accession>
<dbReference type="AlphaFoldDB" id="A0A1H1L4R9"/>
<dbReference type="eggNOG" id="COG5495">
    <property type="taxonomic scope" value="Bacteria"/>
</dbReference>